<dbReference type="RefSeq" id="WP_183662742.1">
    <property type="nucleotide sequence ID" value="NZ_BAAARH010000020.1"/>
</dbReference>
<evidence type="ECO:0000313" key="2">
    <source>
        <dbReference type="EMBL" id="MBB5511328.1"/>
    </source>
</evidence>
<name>A0A7W8TRB4_9MICC</name>
<proteinExistence type="predicted"/>
<dbReference type="Proteomes" id="UP000580797">
    <property type="component" value="Unassembled WGS sequence"/>
</dbReference>
<reference evidence="2 3" key="1">
    <citation type="submission" date="2020-08" db="EMBL/GenBank/DDBJ databases">
        <title>Sequencing the genomes of 1000 actinobacteria strains.</title>
        <authorList>
            <person name="Klenk H.-P."/>
        </authorList>
    </citation>
    <scope>NUCLEOTIDE SEQUENCE [LARGE SCALE GENOMIC DNA]</scope>
    <source>
        <strain evidence="2 3">DSM 105783</strain>
    </source>
</reference>
<dbReference type="EMBL" id="JACHDR010000001">
    <property type="protein sequence ID" value="MBB5511328.1"/>
    <property type="molecule type" value="Genomic_DNA"/>
</dbReference>
<evidence type="ECO:0000313" key="3">
    <source>
        <dbReference type="Proteomes" id="UP000580797"/>
    </source>
</evidence>
<comment type="caution">
    <text evidence="2">The sequence shown here is derived from an EMBL/GenBank/DDBJ whole genome shotgun (WGS) entry which is preliminary data.</text>
</comment>
<protein>
    <submittedName>
        <fullName evidence="2">Uncharacterized protein</fullName>
    </submittedName>
</protein>
<sequence>MLHFSLSGVPATTENSTGKLAKNQNRGVGDGAHREFSANFRGIGALRVLVEAIKQLLKRIGSQK</sequence>
<feature type="region of interest" description="Disordered" evidence="1">
    <location>
        <begin position="1"/>
        <end position="29"/>
    </location>
</feature>
<gene>
    <name evidence="2" type="ORF">HD598_000015</name>
</gene>
<accession>A0A7W8TRB4</accession>
<evidence type="ECO:0000256" key="1">
    <source>
        <dbReference type="SAM" id="MobiDB-lite"/>
    </source>
</evidence>
<feature type="compositionally biased region" description="Polar residues" evidence="1">
    <location>
        <begin position="10"/>
        <end position="26"/>
    </location>
</feature>
<organism evidence="2 3">
    <name type="scientific">Neomicrococcus aestuarii</name>
    <dbReference type="NCBI Taxonomy" id="556325"/>
    <lineage>
        <taxon>Bacteria</taxon>
        <taxon>Bacillati</taxon>
        <taxon>Actinomycetota</taxon>
        <taxon>Actinomycetes</taxon>
        <taxon>Micrococcales</taxon>
        <taxon>Micrococcaceae</taxon>
        <taxon>Neomicrococcus</taxon>
    </lineage>
</organism>
<dbReference type="AlphaFoldDB" id="A0A7W8TRB4"/>